<protein>
    <submittedName>
        <fullName evidence="2">Transcriptional regulator with XRE-family HTH domain</fullName>
    </submittedName>
</protein>
<comment type="caution">
    <text evidence="2">The sequence shown here is derived from an EMBL/GenBank/DDBJ whole genome shotgun (WGS) entry which is preliminary data.</text>
</comment>
<dbReference type="InterPro" id="IPR010982">
    <property type="entry name" value="Lambda_DNA-bd_dom_sf"/>
</dbReference>
<organism evidence="2 3">
    <name type="scientific">Nocardia fluminea</name>
    <dbReference type="NCBI Taxonomy" id="134984"/>
    <lineage>
        <taxon>Bacteria</taxon>
        <taxon>Bacillati</taxon>
        <taxon>Actinomycetota</taxon>
        <taxon>Actinomycetes</taxon>
        <taxon>Mycobacteriales</taxon>
        <taxon>Nocardiaceae</taxon>
        <taxon>Nocardia</taxon>
    </lineage>
</organism>
<dbReference type="PROSITE" id="PS50943">
    <property type="entry name" value="HTH_CROC1"/>
    <property type="match status" value="1"/>
</dbReference>
<dbReference type="Gene3D" id="3.30.450.180">
    <property type="match status" value="1"/>
</dbReference>
<dbReference type="EMBL" id="PJMW01000002">
    <property type="protein sequence ID" value="PKV80187.1"/>
    <property type="molecule type" value="Genomic_DNA"/>
</dbReference>
<gene>
    <name evidence="2" type="ORF">ATK86_4606</name>
</gene>
<evidence type="ECO:0000313" key="2">
    <source>
        <dbReference type="EMBL" id="PKV80187.1"/>
    </source>
</evidence>
<dbReference type="SUPFAM" id="SSF47413">
    <property type="entry name" value="lambda repressor-like DNA-binding domains"/>
    <property type="match status" value="1"/>
</dbReference>
<feature type="domain" description="HTH cro/C1-type" evidence="1">
    <location>
        <begin position="34"/>
        <end position="81"/>
    </location>
</feature>
<dbReference type="InterPro" id="IPR001387">
    <property type="entry name" value="Cro/C1-type_HTH"/>
</dbReference>
<proteinExistence type="predicted"/>
<name>A0A2N3VEZ6_9NOCA</name>
<dbReference type="CDD" id="cd00093">
    <property type="entry name" value="HTH_XRE"/>
    <property type="match status" value="1"/>
</dbReference>
<reference evidence="2 3" key="1">
    <citation type="submission" date="2017-12" db="EMBL/GenBank/DDBJ databases">
        <title>Sequencing the genomes of 1000 Actinobacteria strains.</title>
        <authorList>
            <person name="Klenk H.-P."/>
        </authorList>
    </citation>
    <scope>NUCLEOTIDE SEQUENCE [LARGE SCALE GENOMIC DNA]</scope>
    <source>
        <strain evidence="2 3">DSM 44489</strain>
    </source>
</reference>
<keyword evidence="3" id="KW-1185">Reference proteome</keyword>
<evidence type="ECO:0000313" key="3">
    <source>
        <dbReference type="Proteomes" id="UP000233766"/>
    </source>
</evidence>
<dbReference type="InterPro" id="IPR041413">
    <property type="entry name" value="MLTR_LBD"/>
</dbReference>
<dbReference type="Gene3D" id="1.10.260.40">
    <property type="entry name" value="lambda repressor-like DNA-binding domains"/>
    <property type="match status" value="1"/>
</dbReference>
<dbReference type="AlphaFoldDB" id="A0A2N3VEZ6"/>
<dbReference type="Proteomes" id="UP000233766">
    <property type="component" value="Unassembled WGS sequence"/>
</dbReference>
<dbReference type="Pfam" id="PF17765">
    <property type="entry name" value="MLTR_LBD"/>
    <property type="match status" value="1"/>
</dbReference>
<dbReference type="OrthoDB" id="3608749at2"/>
<dbReference type="PANTHER" id="PTHR35010">
    <property type="entry name" value="BLL4672 PROTEIN-RELATED"/>
    <property type="match status" value="1"/>
</dbReference>
<dbReference type="SMART" id="SM00530">
    <property type="entry name" value="HTH_XRE"/>
    <property type="match status" value="1"/>
</dbReference>
<dbReference type="GO" id="GO:0003677">
    <property type="term" value="F:DNA binding"/>
    <property type="evidence" value="ECO:0007669"/>
    <property type="project" value="InterPro"/>
</dbReference>
<sequence length="285" mass="30544">MSDNELGLFLRTRREAVSPAEVGLPTGQRRRTPGLRRAEVAMLAGVSVEYLIRLEQGRDSHPSAQVLSALAETLRLSPRERVHLHQLSKGVSGFSCGAAENGPNRTVRPTVLAILAQLEPAPAAITNRCTEILACTEGYRKLMAPSGLFEQGEPADLARFVFTHPGARELYPEWDAAADKLVASLKQGPFRADPMVAALVDELTVTAGTAFTHRLATLPGLPPSGGTDRLNHPEAGTLRLAYESLDLSVDDDQSLYVLLPADEASANALDQLVGRRPGGLRSLAS</sequence>
<dbReference type="Pfam" id="PF13560">
    <property type="entry name" value="HTH_31"/>
    <property type="match status" value="1"/>
</dbReference>
<accession>A0A2N3VEZ6</accession>
<dbReference type="RefSeq" id="WP_101466173.1">
    <property type="nucleotide sequence ID" value="NZ_PJMW01000002.1"/>
</dbReference>
<evidence type="ECO:0000259" key="1">
    <source>
        <dbReference type="PROSITE" id="PS50943"/>
    </source>
</evidence>
<dbReference type="PANTHER" id="PTHR35010:SF2">
    <property type="entry name" value="BLL4672 PROTEIN"/>
    <property type="match status" value="1"/>
</dbReference>